<evidence type="ECO:0000256" key="1">
    <source>
        <dbReference type="SAM" id="Phobius"/>
    </source>
</evidence>
<keyword evidence="1" id="KW-0472">Membrane</keyword>
<evidence type="ECO:0000313" key="2">
    <source>
        <dbReference type="EMBL" id="SVB50754.1"/>
    </source>
</evidence>
<sequence length="67" mass="7055">MKKTLQGLILAAGLMGATFAYVTTPEIYVQEFDLFLSDAPTALARGGGVLVLTVVAFGGVTIMFKDD</sequence>
<keyword evidence="1" id="KW-1133">Transmembrane helix</keyword>
<protein>
    <submittedName>
        <fullName evidence="2">Uncharacterized protein</fullName>
    </submittedName>
</protein>
<organism evidence="2">
    <name type="scientific">marine metagenome</name>
    <dbReference type="NCBI Taxonomy" id="408172"/>
    <lineage>
        <taxon>unclassified sequences</taxon>
        <taxon>metagenomes</taxon>
        <taxon>ecological metagenomes</taxon>
    </lineage>
</organism>
<accession>A0A382EKY3</accession>
<keyword evidence="1" id="KW-0812">Transmembrane</keyword>
<proteinExistence type="predicted"/>
<gene>
    <name evidence="2" type="ORF">METZ01_LOCUS203608</name>
</gene>
<dbReference type="AlphaFoldDB" id="A0A382EKY3"/>
<reference evidence="2" key="1">
    <citation type="submission" date="2018-05" db="EMBL/GenBank/DDBJ databases">
        <authorList>
            <person name="Lanie J.A."/>
            <person name="Ng W.-L."/>
            <person name="Kazmierczak K.M."/>
            <person name="Andrzejewski T.M."/>
            <person name="Davidsen T.M."/>
            <person name="Wayne K.J."/>
            <person name="Tettelin H."/>
            <person name="Glass J.I."/>
            <person name="Rusch D."/>
            <person name="Podicherti R."/>
            <person name="Tsui H.-C.T."/>
            <person name="Winkler M.E."/>
        </authorList>
    </citation>
    <scope>NUCLEOTIDE SEQUENCE</scope>
</reference>
<name>A0A382EKY3_9ZZZZ</name>
<feature type="transmembrane region" description="Helical" evidence="1">
    <location>
        <begin position="44"/>
        <end position="64"/>
    </location>
</feature>
<dbReference type="EMBL" id="UINC01044809">
    <property type="protein sequence ID" value="SVB50754.1"/>
    <property type="molecule type" value="Genomic_DNA"/>
</dbReference>